<proteinExistence type="predicted"/>
<evidence type="ECO:0000313" key="3">
    <source>
        <dbReference type="Proteomes" id="UP000014803"/>
    </source>
</evidence>
<name>S4XLN2_SORCE</name>
<dbReference type="STRING" id="1254432.SCE1572_06040"/>
<organism evidence="2 3">
    <name type="scientific">Sorangium cellulosum So0157-2</name>
    <dbReference type="NCBI Taxonomy" id="1254432"/>
    <lineage>
        <taxon>Bacteria</taxon>
        <taxon>Pseudomonadati</taxon>
        <taxon>Myxococcota</taxon>
        <taxon>Polyangia</taxon>
        <taxon>Polyangiales</taxon>
        <taxon>Polyangiaceae</taxon>
        <taxon>Sorangium</taxon>
    </lineage>
</organism>
<dbReference type="KEGG" id="scu:SCE1572_06040"/>
<protein>
    <submittedName>
        <fullName evidence="2">Uncharacterized protein</fullName>
    </submittedName>
</protein>
<gene>
    <name evidence="2" type="ORF">SCE1572_06040</name>
</gene>
<feature type="compositionally biased region" description="Low complexity" evidence="1">
    <location>
        <begin position="65"/>
        <end position="77"/>
    </location>
</feature>
<accession>S4XLN2</accession>
<evidence type="ECO:0000256" key="1">
    <source>
        <dbReference type="SAM" id="MobiDB-lite"/>
    </source>
</evidence>
<dbReference type="AlphaFoldDB" id="S4XLN2"/>
<evidence type="ECO:0000313" key="2">
    <source>
        <dbReference type="EMBL" id="AGP34092.1"/>
    </source>
</evidence>
<sequence length="91" mass="9659">MAEPEEKLTPAQQALAASALHEVSGAARRLAPKLRKHLSFDELMSLGRGGSSRRRSPTIRRRTTASRGSRGTASGARCSTAISGRRGSRTG</sequence>
<dbReference type="HOGENOM" id="CLU_2425365_0_0_7"/>
<feature type="region of interest" description="Disordered" evidence="1">
    <location>
        <begin position="45"/>
        <end position="91"/>
    </location>
</feature>
<dbReference type="Proteomes" id="UP000014803">
    <property type="component" value="Chromosome"/>
</dbReference>
<feature type="compositionally biased region" description="Basic residues" evidence="1">
    <location>
        <begin position="51"/>
        <end position="64"/>
    </location>
</feature>
<reference evidence="2 3" key="1">
    <citation type="journal article" date="2013" name="Sci. Rep.">
        <title>Extraordinary expansion of a Sorangium cellulosum genome from an alkaline milieu.</title>
        <authorList>
            <person name="Han K."/>
            <person name="Li Z.F."/>
            <person name="Peng R."/>
            <person name="Zhu L.P."/>
            <person name="Zhou T."/>
            <person name="Wang L.G."/>
            <person name="Li S.G."/>
            <person name="Zhang X.B."/>
            <person name="Hu W."/>
            <person name="Wu Z.H."/>
            <person name="Qin N."/>
            <person name="Li Y.Z."/>
        </authorList>
    </citation>
    <scope>NUCLEOTIDE SEQUENCE [LARGE SCALE GENOMIC DNA]</scope>
    <source>
        <strain evidence="2 3">So0157-2</strain>
    </source>
</reference>
<dbReference type="EMBL" id="CP003969">
    <property type="protein sequence ID" value="AGP34092.1"/>
    <property type="molecule type" value="Genomic_DNA"/>
</dbReference>